<accession>T1F1G8</accession>
<dbReference type="Proteomes" id="UP000015101">
    <property type="component" value="Unassembled WGS sequence"/>
</dbReference>
<dbReference type="RefSeq" id="XP_009013265.1">
    <property type="nucleotide sequence ID" value="XM_009015017.1"/>
</dbReference>
<proteinExistence type="predicted"/>
<protein>
    <submittedName>
        <fullName evidence="1 2">Uncharacterized protein</fullName>
    </submittedName>
</protein>
<sequence>MAEFRLPRRLLYSKLLNSYRSIDQPKKRFVDQLKSVLQKCNINSTGLEKIEKDRSTWKKICKAGLTSFMLEWTNASYRRRLIRHAEISRELKPTGPQCLHCDSSQYPLSILPRYMNFCESLRASPCTTKGVAGRNTSFWYCLRSGNGSKKCYFCSPQISNSQK</sequence>
<reference evidence="1 3" key="2">
    <citation type="journal article" date="2013" name="Nature">
        <title>Insights into bilaterian evolution from three spiralian genomes.</title>
        <authorList>
            <person name="Simakov O."/>
            <person name="Marletaz F."/>
            <person name="Cho S.J."/>
            <person name="Edsinger-Gonzales E."/>
            <person name="Havlak P."/>
            <person name="Hellsten U."/>
            <person name="Kuo D.H."/>
            <person name="Larsson T."/>
            <person name="Lv J."/>
            <person name="Arendt D."/>
            <person name="Savage R."/>
            <person name="Osoegawa K."/>
            <person name="de Jong P."/>
            <person name="Grimwood J."/>
            <person name="Chapman J.A."/>
            <person name="Shapiro H."/>
            <person name="Aerts A."/>
            <person name="Otillar R.P."/>
            <person name="Terry A.Y."/>
            <person name="Boore J.L."/>
            <person name="Grigoriev I.V."/>
            <person name="Lindberg D.R."/>
            <person name="Seaver E.C."/>
            <person name="Weisblat D.A."/>
            <person name="Putnam N.H."/>
            <person name="Rokhsar D.S."/>
        </authorList>
    </citation>
    <scope>NUCLEOTIDE SEQUENCE</scope>
</reference>
<organism evidence="2 3">
    <name type="scientific">Helobdella robusta</name>
    <name type="common">Californian leech</name>
    <dbReference type="NCBI Taxonomy" id="6412"/>
    <lineage>
        <taxon>Eukaryota</taxon>
        <taxon>Metazoa</taxon>
        <taxon>Spiralia</taxon>
        <taxon>Lophotrochozoa</taxon>
        <taxon>Annelida</taxon>
        <taxon>Clitellata</taxon>
        <taxon>Hirudinea</taxon>
        <taxon>Rhynchobdellida</taxon>
        <taxon>Glossiphoniidae</taxon>
        <taxon>Helobdella</taxon>
    </lineage>
</organism>
<dbReference type="GeneID" id="20202668"/>
<dbReference type="eggNOG" id="ENOG502SW1R">
    <property type="taxonomic scope" value="Eukaryota"/>
</dbReference>
<evidence type="ECO:0000313" key="1">
    <source>
        <dbReference type="EMBL" id="ESO08335.1"/>
    </source>
</evidence>
<dbReference type="KEGG" id="hro:HELRODRAFT_169145"/>
<dbReference type="AlphaFoldDB" id="T1F1G8"/>
<dbReference type="EMBL" id="KB096080">
    <property type="protein sequence ID" value="ESO08335.1"/>
    <property type="molecule type" value="Genomic_DNA"/>
</dbReference>
<gene>
    <name evidence="2" type="primary">20202668</name>
    <name evidence="1" type="ORF">HELRODRAFT_169145</name>
</gene>
<dbReference type="OrthoDB" id="5594999at2759"/>
<keyword evidence="3" id="KW-1185">Reference proteome</keyword>
<evidence type="ECO:0000313" key="3">
    <source>
        <dbReference type="Proteomes" id="UP000015101"/>
    </source>
</evidence>
<dbReference type="EMBL" id="AMQM01003194">
    <property type="status" value="NOT_ANNOTATED_CDS"/>
    <property type="molecule type" value="Genomic_DNA"/>
</dbReference>
<dbReference type="InParanoid" id="T1F1G8"/>
<name>T1F1G8_HELRO</name>
<reference evidence="3" key="1">
    <citation type="submission" date="2012-12" db="EMBL/GenBank/DDBJ databases">
        <authorList>
            <person name="Hellsten U."/>
            <person name="Grimwood J."/>
            <person name="Chapman J.A."/>
            <person name="Shapiro H."/>
            <person name="Aerts A."/>
            <person name="Otillar R.P."/>
            <person name="Terry A.Y."/>
            <person name="Boore J.L."/>
            <person name="Simakov O."/>
            <person name="Marletaz F."/>
            <person name="Cho S.-J."/>
            <person name="Edsinger-Gonzales E."/>
            <person name="Havlak P."/>
            <person name="Kuo D.-H."/>
            <person name="Larsson T."/>
            <person name="Lv J."/>
            <person name="Arendt D."/>
            <person name="Savage R."/>
            <person name="Osoegawa K."/>
            <person name="de Jong P."/>
            <person name="Lindberg D.R."/>
            <person name="Seaver E.C."/>
            <person name="Weisblat D.A."/>
            <person name="Putnam N.H."/>
            <person name="Grigoriev I.V."/>
            <person name="Rokhsar D.S."/>
        </authorList>
    </citation>
    <scope>NUCLEOTIDE SEQUENCE</scope>
</reference>
<dbReference type="EnsemblMetazoa" id="HelroT169145">
    <property type="protein sequence ID" value="HelroP169145"/>
    <property type="gene ID" value="HelroG169145"/>
</dbReference>
<dbReference type="CTD" id="20202668"/>
<reference evidence="2" key="3">
    <citation type="submission" date="2015-06" db="UniProtKB">
        <authorList>
            <consortium name="EnsemblMetazoa"/>
        </authorList>
    </citation>
    <scope>IDENTIFICATION</scope>
</reference>
<dbReference type="HOGENOM" id="CLU_1628843_0_0_1"/>
<evidence type="ECO:0000313" key="2">
    <source>
        <dbReference type="EnsemblMetazoa" id="HelroP169145"/>
    </source>
</evidence>